<feature type="region of interest" description="Disordered" evidence="2">
    <location>
        <begin position="34"/>
        <end position="54"/>
    </location>
</feature>
<evidence type="ECO:0000313" key="4">
    <source>
        <dbReference type="EMBL" id="GAA1788887.1"/>
    </source>
</evidence>
<name>A0ABN2LKE7_9MICO</name>
<evidence type="ECO:0000259" key="3">
    <source>
        <dbReference type="PROSITE" id="PS50173"/>
    </source>
</evidence>
<evidence type="ECO:0000256" key="1">
    <source>
        <dbReference type="ARBA" id="ARBA00022763"/>
    </source>
</evidence>
<dbReference type="PANTHER" id="PTHR35369">
    <property type="entry name" value="BLR3025 PROTEIN-RELATED"/>
    <property type="match status" value="1"/>
</dbReference>
<dbReference type="PANTHER" id="PTHR35369:SF2">
    <property type="entry name" value="BLR3025 PROTEIN"/>
    <property type="match status" value="1"/>
</dbReference>
<evidence type="ECO:0000313" key="5">
    <source>
        <dbReference type="Proteomes" id="UP001500851"/>
    </source>
</evidence>
<comment type="caution">
    <text evidence="4">The sequence shown here is derived from an EMBL/GenBank/DDBJ whole genome shotgun (WGS) entry which is preliminary data.</text>
</comment>
<organism evidence="4 5">
    <name type="scientific">Leucobacter iarius</name>
    <dbReference type="NCBI Taxonomy" id="333963"/>
    <lineage>
        <taxon>Bacteria</taxon>
        <taxon>Bacillati</taxon>
        <taxon>Actinomycetota</taxon>
        <taxon>Actinomycetes</taxon>
        <taxon>Micrococcales</taxon>
        <taxon>Microbacteriaceae</taxon>
        <taxon>Leucobacter</taxon>
    </lineage>
</organism>
<evidence type="ECO:0000256" key="2">
    <source>
        <dbReference type="SAM" id="MobiDB-lite"/>
    </source>
</evidence>
<dbReference type="Gene3D" id="3.40.1170.60">
    <property type="match status" value="1"/>
</dbReference>
<dbReference type="CDD" id="cd03468">
    <property type="entry name" value="PolY_like"/>
    <property type="match status" value="1"/>
</dbReference>
<dbReference type="Proteomes" id="UP001500851">
    <property type="component" value="Unassembled WGS sequence"/>
</dbReference>
<feature type="region of interest" description="Disordered" evidence="2">
    <location>
        <begin position="561"/>
        <end position="601"/>
    </location>
</feature>
<dbReference type="InterPro" id="IPR050356">
    <property type="entry name" value="SulA_CellDiv_inhibitor"/>
</dbReference>
<dbReference type="EMBL" id="BAAAOB010000001">
    <property type="protein sequence ID" value="GAA1788887.1"/>
    <property type="molecule type" value="Genomic_DNA"/>
</dbReference>
<reference evidence="4 5" key="1">
    <citation type="journal article" date="2019" name="Int. J. Syst. Evol. Microbiol.">
        <title>The Global Catalogue of Microorganisms (GCM) 10K type strain sequencing project: providing services to taxonomists for standard genome sequencing and annotation.</title>
        <authorList>
            <consortium name="The Broad Institute Genomics Platform"/>
            <consortium name="The Broad Institute Genome Sequencing Center for Infectious Disease"/>
            <person name="Wu L."/>
            <person name="Ma J."/>
        </authorList>
    </citation>
    <scope>NUCLEOTIDE SEQUENCE [LARGE SCALE GENOMIC DNA]</scope>
    <source>
        <strain evidence="4 5">JCM 14736</strain>
    </source>
</reference>
<sequence length="601" mass="64310">MTVHTGRASDDPDRTIVVWVPDWPIHAHRLEREAEQRLAPQDTSTPRTLGHSAPRAEDVAGAGTLAAPIALVSGHRVVACSTAARASGVRVGIREREASRLCPGIELHPHHPETDDRRFAPVLAAIERLVPGVRQIRPGICALRARGPARYYGTERAAAEALLGLVHELGFSEARVGIADGRFAAAQAARAGSAVPMVSAPSDGVRIVPRSASARFLSALPISRAAPPDLAEVLLGLGIRTLGDFAALPEESVRQRFGPSGVDAHRLAGARPTALDHAPLPTAPREIALSLDFEPPLSSTDQLAFASSAAAERFITELLAETLVCTEVRIELIDDVGVRYERTWAHPGRFTASDLINRIRWQASGLHSSTERTGAGIAALRVAPERVERTAAHEPGLWSSEPDERVHHHITRLQNLVGHDGAVIGSLTGGRLSAERQRFSPWGTRAPRTAHRSLGAGPWPNGLAAADAPSRVFPDPLPADLLDASGNPVLLDDDLLSSDPVSLRVDGHGAAHRVIAWSAPWPVRERWWNTSVERFRVQLVLDDGSAWLLHRTGRIQHGPQIQCAAGGATPGERPRTGTADAADSDGVSADPPAWFAEGQYD</sequence>
<keyword evidence="1" id="KW-0227">DNA damage</keyword>
<accession>A0ABN2LKE7</accession>
<dbReference type="SUPFAM" id="SSF56672">
    <property type="entry name" value="DNA/RNA polymerases"/>
    <property type="match status" value="1"/>
</dbReference>
<dbReference type="Pfam" id="PF00817">
    <property type="entry name" value="IMS"/>
    <property type="match status" value="1"/>
</dbReference>
<gene>
    <name evidence="4" type="ORF">GCM10009768_17410</name>
</gene>
<proteinExistence type="predicted"/>
<dbReference type="InterPro" id="IPR001126">
    <property type="entry name" value="UmuC"/>
</dbReference>
<protein>
    <submittedName>
        <fullName evidence="4">DNA polymerase Y family protein</fullName>
    </submittedName>
</protein>
<dbReference type="PROSITE" id="PS50173">
    <property type="entry name" value="UMUC"/>
    <property type="match status" value="1"/>
</dbReference>
<dbReference type="InterPro" id="IPR043502">
    <property type="entry name" value="DNA/RNA_pol_sf"/>
</dbReference>
<feature type="compositionally biased region" description="Low complexity" evidence="2">
    <location>
        <begin position="576"/>
        <end position="593"/>
    </location>
</feature>
<keyword evidence="5" id="KW-1185">Reference proteome</keyword>
<feature type="domain" description="UmuC" evidence="3">
    <location>
        <begin position="68"/>
        <end position="224"/>
    </location>
</feature>